<comment type="caution">
    <text evidence="1">The sequence shown here is derived from an EMBL/GenBank/DDBJ whole genome shotgun (WGS) entry which is preliminary data.</text>
</comment>
<dbReference type="InterPro" id="IPR038765">
    <property type="entry name" value="Papain-like_cys_pep_sf"/>
</dbReference>
<keyword evidence="2" id="KW-1185">Reference proteome</keyword>
<reference evidence="2" key="1">
    <citation type="journal article" date="2019" name="Int. J. Syst. Evol. Microbiol.">
        <title>The Global Catalogue of Microorganisms (GCM) 10K type strain sequencing project: providing services to taxonomists for standard genome sequencing and annotation.</title>
        <authorList>
            <consortium name="The Broad Institute Genomics Platform"/>
            <consortium name="The Broad Institute Genome Sequencing Center for Infectious Disease"/>
            <person name="Wu L."/>
            <person name="Ma J."/>
        </authorList>
    </citation>
    <scope>NUCLEOTIDE SEQUENCE [LARGE SCALE GENOMIC DNA]</scope>
    <source>
        <strain evidence="2">JCM 9731</strain>
    </source>
</reference>
<dbReference type="EMBL" id="BAAADJ010000037">
    <property type="protein sequence ID" value="GAA0335703.1"/>
    <property type="molecule type" value="Genomic_DNA"/>
</dbReference>
<evidence type="ECO:0000313" key="1">
    <source>
        <dbReference type="EMBL" id="GAA0335703.1"/>
    </source>
</evidence>
<name>A0ABP3G5V9_9BACI</name>
<gene>
    <name evidence="1" type="ORF">GCM10008967_27820</name>
</gene>
<dbReference type="RefSeq" id="WP_343800044.1">
    <property type="nucleotide sequence ID" value="NZ_BAAADJ010000037.1"/>
</dbReference>
<evidence type="ECO:0000313" key="2">
    <source>
        <dbReference type="Proteomes" id="UP001500782"/>
    </source>
</evidence>
<accession>A0ABP3G5V9</accession>
<organism evidence="1 2">
    <name type="scientific">Bacillus carboniphilus</name>
    <dbReference type="NCBI Taxonomy" id="86663"/>
    <lineage>
        <taxon>Bacteria</taxon>
        <taxon>Bacillati</taxon>
        <taxon>Bacillota</taxon>
        <taxon>Bacilli</taxon>
        <taxon>Bacillales</taxon>
        <taxon>Bacillaceae</taxon>
        <taxon>Bacillus</taxon>
    </lineage>
</organism>
<dbReference type="Gene3D" id="3.90.1720.10">
    <property type="entry name" value="endopeptidase domain like (from Nostoc punctiforme)"/>
    <property type="match status" value="1"/>
</dbReference>
<dbReference type="SUPFAM" id="SSF54001">
    <property type="entry name" value="Cysteine proteinases"/>
    <property type="match status" value="1"/>
</dbReference>
<protein>
    <submittedName>
        <fullName evidence="1">Uncharacterized protein</fullName>
    </submittedName>
</protein>
<proteinExistence type="predicted"/>
<sequence>MPGDIIGEPQFSGYDTYFVGHIGIVGPNLQVYEVIKGGPSKFSSVESFVSRFDNPVGVYRPNGATSADMANAAYWASTHYTDVDSYVIDGNLSSLNWNYCSKFVWQAYFFGSNFNIGVFPYTFEQDGMHMWLRGTVTPGWILDHSTRITTTTY</sequence>
<dbReference type="Proteomes" id="UP001500782">
    <property type="component" value="Unassembled WGS sequence"/>
</dbReference>